<dbReference type="Proteomes" id="UP000295636">
    <property type="component" value="Unassembled WGS sequence"/>
</dbReference>
<gene>
    <name evidence="2" type="ORF">E1757_00715</name>
</gene>
<protein>
    <submittedName>
        <fullName evidence="2">Serine/threonine protein kinase</fullName>
    </submittedName>
</protein>
<proteinExistence type="predicted"/>
<dbReference type="SUPFAM" id="SSF56112">
    <property type="entry name" value="Protein kinase-like (PK-like)"/>
    <property type="match status" value="1"/>
</dbReference>
<dbReference type="InterPro" id="IPR011009">
    <property type="entry name" value="Kinase-like_dom_sf"/>
</dbReference>
<dbReference type="EMBL" id="SMRT01000001">
    <property type="protein sequence ID" value="TDG00200.1"/>
    <property type="molecule type" value="Genomic_DNA"/>
</dbReference>
<dbReference type="GO" id="GO:0005524">
    <property type="term" value="F:ATP binding"/>
    <property type="evidence" value="ECO:0007669"/>
    <property type="project" value="InterPro"/>
</dbReference>
<reference evidence="2 3" key="1">
    <citation type="submission" date="2019-03" db="EMBL/GenBank/DDBJ databases">
        <title>This is whole genome sequence of Paenibacillus sp MS74 strain.</title>
        <authorList>
            <person name="Trinh H.N."/>
        </authorList>
    </citation>
    <scope>NUCLEOTIDE SEQUENCE [LARGE SCALE GENOMIC DNA]</scope>
    <source>
        <strain evidence="2 3">MS74</strain>
    </source>
</reference>
<dbReference type="PROSITE" id="PS50011">
    <property type="entry name" value="PROTEIN_KINASE_DOM"/>
    <property type="match status" value="1"/>
</dbReference>
<accession>A0A4R5KW15</accession>
<comment type="caution">
    <text evidence="2">The sequence shown here is derived from an EMBL/GenBank/DDBJ whole genome shotgun (WGS) entry which is preliminary data.</text>
</comment>
<evidence type="ECO:0000259" key="1">
    <source>
        <dbReference type="PROSITE" id="PS50011"/>
    </source>
</evidence>
<dbReference type="Gene3D" id="1.10.510.10">
    <property type="entry name" value="Transferase(Phosphotransferase) domain 1"/>
    <property type="match status" value="1"/>
</dbReference>
<keyword evidence="2" id="KW-0723">Serine/threonine-protein kinase</keyword>
<evidence type="ECO:0000313" key="3">
    <source>
        <dbReference type="Proteomes" id="UP000295636"/>
    </source>
</evidence>
<evidence type="ECO:0000313" key="2">
    <source>
        <dbReference type="EMBL" id="TDG00200.1"/>
    </source>
</evidence>
<name>A0A4R5KW15_9BACL</name>
<keyword evidence="2" id="KW-0808">Transferase</keyword>
<feature type="domain" description="Protein kinase" evidence="1">
    <location>
        <begin position="29"/>
        <end position="277"/>
    </location>
</feature>
<sequence>MKANKPSLLTVKRIDADIVSFLTESGTVFRIFDKQDSGCISYGVLQEGRRLFVKYAEREEAVGFLKQAEAFNNAIAHPLLPKLLNAFQAGNGYALVYEWVSGEVLSTPDFPGQAGRDRPESPHFRFRQLPVGKIVAALTAIYELHADLESGGYIAVDFYDGCMIYDFERDELHLCDFDCYTPGPFILQMDRLYGSSRFMAPEEFVRGSLIDSRTNVFTMGAAAFVFLSDGSRELADWRASEALYRVARKAASPDRADRYESVSAFYNGWLDAWNYIS</sequence>
<dbReference type="InterPro" id="IPR000719">
    <property type="entry name" value="Prot_kinase_dom"/>
</dbReference>
<dbReference type="AlphaFoldDB" id="A0A4R5KW15"/>
<dbReference type="RefSeq" id="WP_133224909.1">
    <property type="nucleotide sequence ID" value="NZ_SMRT01000001.1"/>
</dbReference>
<organism evidence="2 3">
    <name type="scientific">Paenibacillus piri</name>
    <dbReference type="NCBI Taxonomy" id="2547395"/>
    <lineage>
        <taxon>Bacteria</taxon>
        <taxon>Bacillati</taxon>
        <taxon>Bacillota</taxon>
        <taxon>Bacilli</taxon>
        <taxon>Bacillales</taxon>
        <taxon>Paenibacillaceae</taxon>
        <taxon>Paenibacillus</taxon>
    </lineage>
</organism>
<dbReference type="GO" id="GO:0004674">
    <property type="term" value="F:protein serine/threonine kinase activity"/>
    <property type="evidence" value="ECO:0007669"/>
    <property type="project" value="UniProtKB-KW"/>
</dbReference>
<keyword evidence="3" id="KW-1185">Reference proteome</keyword>
<keyword evidence="2" id="KW-0418">Kinase</keyword>
<dbReference type="OrthoDB" id="334783at2"/>